<feature type="chain" id="PRO_5037220007" description="Secreted protein" evidence="2">
    <location>
        <begin position="32"/>
        <end position="87"/>
    </location>
</feature>
<comment type="caution">
    <text evidence="3">The sequence shown here is derived from an EMBL/GenBank/DDBJ whole genome shotgun (WGS) entry which is preliminary data.</text>
</comment>
<keyword evidence="2" id="KW-0732">Signal</keyword>
<sequence length="87" mass="9109">MFTMKTTTTSPTVLLTIALLCGALLFSAADAARQLPATEGSVVENQEAPATATTAYTTMPERAWSKTTAMAWTQQLPSGPSPRGPGH</sequence>
<dbReference type="InterPro" id="IPR040273">
    <property type="entry name" value="PIP1"/>
</dbReference>
<dbReference type="EMBL" id="CM027680">
    <property type="protein sequence ID" value="KAG0550582.1"/>
    <property type="molecule type" value="Genomic_DNA"/>
</dbReference>
<evidence type="ECO:0000256" key="1">
    <source>
        <dbReference type="SAM" id="MobiDB-lite"/>
    </source>
</evidence>
<dbReference type="PANTHER" id="PTHR37245">
    <property type="entry name" value="PAMP-INDUCED SECRETED PEPTIDE 1"/>
    <property type="match status" value="1"/>
</dbReference>
<evidence type="ECO:0008006" key="5">
    <source>
        <dbReference type="Google" id="ProtNLM"/>
    </source>
</evidence>
<organism evidence="3 4">
    <name type="scientific">Sorghum bicolor</name>
    <name type="common">Sorghum</name>
    <name type="synonym">Sorghum vulgare</name>
    <dbReference type="NCBI Taxonomy" id="4558"/>
    <lineage>
        <taxon>Eukaryota</taxon>
        <taxon>Viridiplantae</taxon>
        <taxon>Streptophyta</taxon>
        <taxon>Embryophyta</taxon>
        <taxon>Tracheophyta</taxon>
        <taxon>Spermatophyta</taxon>
        <taxon>Magnoliopsida</taxon>
        <taxon>Liliopsida</taxon>
        <taxon>Poales</taxon>
        <taxon>Poaceae</taxon>
        <taxon>PACMAD clade</taxon>
        <taxon>Panicoideae</taxon>
        <taxon>Andropogonodae</taxon>
        <taxon>Andropogoneae</taxon>
        <taxon>Sorghinae</taxon>
        <taxon>Sorghum</taxon>
    </lineage>
</organism>
<feature type="signal peptide" evidence="2">
    <location>
        <begin position="1"/>
        <end position="31"/>
    </location>
</feature>
<evidence type="ECO:0000313" key="4">
    <source>
        <dbReference type="Proteomes" id="UP000807115"/>
    </source>
</evidence>
<feature type="compositionally biased region" description="Polar residues" evidence="1">
    <location>
        <begin position="65"/>
        <end position="78"/>
    </location>
</feature>
<dbReference type="GO" id="GO:0006952">
    <property type="term" value="P:defense response"/>
    <property type="evidence" value="ECO:0007669"/>
    <property type="project" value="InterPro"/>
</dbReference>
<accession>A0A921S4T9</accession>
<reference evidence="3" key="1">
    <citation type="journal article" date="2019" name="BMC Genomics">
        <title>A new reference genome for Sorghum bicolor reveals high levels of sequence similarity between sweet and grain genotypes: implications for the genetics of sugar metabolism.</title>
        <authorList>
            <person name="Cooper E.A."/>
            <person name="Brenton Z.W."/>
            <person name="Flinn B.S."/>
            <person name="Jenkins J."/>
            <person name="Shu S."/>
            <person name="Flowers D."/>
            <person name="Luo F."/>
            <person name="Wang Y."/>
            <person name="Xia P."/>
            <person name="Barry K."/>
            <person name="Daum C."/>
            <person name="Lipzen A."/>
            <person name="Yoshinaga Y."/>
            <person name="Schmutz J."/>
            <person name="Saski C."/>
            <person name="Vermerris W."/>
            <person name="Kresovich S."/>
        </authorList>
    </citation>
    <scope>NUCLEOTIDE SEQUENCE</scope>
</reference>
<dbReference type="Proteomes" id="UP000807115">
    <property type="component" value="Chromosome 1"/>
</dbReference>
<proteinExistence type="predicted"/>
<dbReference type="AlphaFoldDB" id="A0A921S4T9"/>
<feature type="compositionally biased region" description="Low complexity" evidence="1">
    <location>
        <begin position="48"/>
        <end position="58"/>
    </location>
</feature>
<evidence type="ECO:0000313" key="3">
    <source>
        <dbReference type="EMBL" id="KAG0550582.1"/>
    </source>
</evidence>
<feature type="region of interest" description="Disordered" evidence="1">
    <location>
        <begin position="38"/>
        <end position="87"/>
    </location>
</feature>
<dbReference type="PANTHER" id="PTHR37245:SF9">
    <property type="entry name" value="SECRETED PROTEIN"/>
    <property type="match status" value="1"/>
</dbReference>
<evidence type="ECO:0000256" key="2">
    <source>
        <dbReference type="SAM" id="SignalP"/>
    </source>
</evidence>
<gene>
    <name evidence="3" type="ORF">BDA96_01G350400</name>
</gene>
<reference evidence="3" key="2">
    <citation type="submission" date="2020-10" db="EMBL/GenBank/DDBJ databases">
        <authorList>
            <person name="Cooper E.A."/>
            <person name="Brenton Z.W."/>
            <person name="Flinn B.S."/>
            <person name="Jenkins J."/>
            <person name="Shu S."/>
            <person name="Flowers D."/>
            <person name="Luo F."/>
            <person name="Wang Y."/>
            <person name="Xia P."/>
            <person name="Barry K."/>
            <person name="Daum C."/>
            <person name="Lipzen A."/>
            <person name="Yoshinaga Y."/>
            <person name="Schmutz J."/>
            <person name="Saski C."/>
            <person name="Vermerris W."/>
            <person name="Kresovich S."/>
        </authorList>
    </citation>
    <scope>NUCLEOTIDE SEQUENCE</scope>
</reference>
<name>A0A921S4T9_SORBI</name>
<protein>
    <recommendedName>
        <fullName evidence="5">Secreted protein</fullName>
    </recommendedName>
</protein>